<dbReference type="SUPFAM" id="SSF46689">
    <property type="entry name" value="Homeodomain-like"/>
    <property type="match status" value="1"/>
</dbReference>
<feature type="domain" description="HTH araC/xylS-type" evidence="14">
    <location>
        <begin position="1257"/>
        <end position="1355"/>
    </location>
</feature>
<dbReference type="InterPro" id="IPR004358">
    <property type="entry name" value="Sig_transdc_His_kin-like_C"/>
</dbReference>
<sequence length="1360" mass="154086">MGRLYLLLILMIPVLPEFAQTTRSGKISTTQVNEQSINKHFEHLSIKDGLSNNSVNCILQDREGFMWFGTNDGLNKYDGYTFTSLQPNPNDRAHSFQNNFISGLCEDHTNRLWAVTEGGLHEINKQTGRVTPHPIQASNANRWNYQHSVYEDSRHKLWLSTLGGLARYEPDIHRFTLYPLPHPQATIKTVFEDPQHRFWVATWRGLYLFDRATGHYTLIPAHLPPGEQEPTFIAFYLDSQQVLWLGTATAGYGLFRLDLRQQPLRPEPYNPDGQINPFMYLNSIHGDEKGHIWVGTTNGLHRVDPARQQVFTYRPDPNDSKGISSNSAQSLYHDRAGTLWVGTDNGIDRQAIVNKPFITYQVRPNKGTANLPENKVVALLPDHNGHLWISNGYSVYRTEPPTNRPQIIPPQQLASSITSQKKNYIQALQPDGTEGVWLGTWEGLFYFDQASGTYTGYPSEIPAVFISRAPTGDLWIGGDVEPTSGIASFNPRTHRYRYYKYKPNDPNGLPDKYIYGLLASRTGDIWVLARRQGICRMDPRTGRFTRYTAGPKGHLNSNDVQTIYEDKQGIIWVGTQLGGLNRFDPRTKLFSAITTNDGLPSNNVVGITNDNAGNIWLSTDKGLCRYSPRTRAVRNYGTDNGLPSNDFLRNAIFRDRNQLYFGSLNGVVHFNPDSIRDDTRPFPVYITALNVMDQPRPLTSNLITLNHDENFLSFGFAALTYTQPEHNQYAYELIGVDKNWVQNGNRHFANYTNLSPGTYTFRVKAANSDGIWNEKGASIRLIIHPPWWATWWAYSFYALLTIGAIWGYIRFYTNRIRQQQLMELNRREAEQLKAVDELKTRFFSNITHEFRTPLSLIMSPVEKLLQESRFDGPTRQTLGLVKRNADQLLRLINQLLDLSKLEAHHMAISLMRGEITEFVHNLVESFQQLAEQKGITLTYTADGFTQEHLFDADKWEKILTNLLSNAMKFTGKGGHVTVTLKPNLAAVEDDISSISIRIADSGIGVSPENLPHIFDRFYQVDNSQTRAYEGTGIGLALVKELVDLIGGTISADSQPGAGTTFMLTLPVQPAAATAEVPMVVLPVKEPIAMDQLPVAVDLPGNLPVDDQTPLLLIVEDNAELSEFLASELAATYRILRAFDGEEGWQLTQAELPDIVISDVMMPRKDGYELTHLIKNHPDTDHIAVVILSAKAAHSSRIEGLQEGADDYLSKPFHFDELHLRLRNLISRQQKLRDQYRQQFSQPDTPSPINIVEDAFLRRVYELLENHLSDPLLNVDWLADQLAMSRKTLYRKIHSLVQLNPHELIRQYRLRKAADLLRAGHNASQTAYLAGFKTPSYFTMVFKEFYQKTPTEFVANGLSKA</sequence>
<keyword evidence="10" id="KW-0804">Transcription</keyword>
<dbReference type="CDD" id="cd17574">
    <property type="entry name" value="REC_OmpR"/>
    <property type="match status" value="1"/>
</dbReference>
<dbReference type="Gene3D" id="2.60.40.10">
    <property type="entry name" value="Immunoglobulins"/>
    <property type="match status" value="1"/>
</dbReference>
<dbReference type="InterPro" id="IPR036097">
    <property type="entry name" value="HisK_dim/P_sf"/>
</dbReference>
<accession>A0A6G9AMD3</accession>
<dbReference type="InterPro" id="IPR003594">
    <property type="entry name" value="HATPase_dom"/>
</dbReference>
<dbReference type="Pfam" id="PF07495">
    <property type="entry name" value="Y_Y_Y"/>
    <property type="match status" value="1"/>
</dbReference>
<dbReference type="EC" id="2.7.13.3" evidence="2"/>
<comment type="catalytic activity">
    <reaction evidence="1">
        <text>ATP + protein L-histidine = ADP + protein N-phospho-L-histidine.</text>
        <dbReference type="EC" id="2.7.13.3"/>
    </reaction>
</comment>
<dbReference type="Pfam" id="PF12833">
    <property type="entry name" value="HTH_18"/>
    <property type="match status" value="1"/>
</dbReference>
<keyword evidence="3 11" id="KW-0597">Phosphoprotein</keyword>
<dbReference type="InterPro" id="IPR011110">
    <property type="entry name" value="Reg_prop"/>
</dbReference>
<keyword evidence="5" id="KW-0547">Nucleotide-binding</keyword>
<dbReference type="InterPro" id="IPR003661">
    <property type="entry name" value="HisK_dim/P_dom"/>
</dbReference>
<dbReference type="GO" id="GO:0003700">
    <property type="term" value="F:DNA-binding transcription factor activity"/>
    <property type="evidence" value="ECO:0007669"/>
    <property type="project" value="InterPro"/>
</dbReference>
<evidence type="ECO:0000256" key="5">
    <source>
        <dbReference type="ARBA" id="ARBA00022741"/>
    </source>
</evidence>
<evidence type="ECO:0000259" key="14">
    <source>
        <dbReference type="PROSITE" id="PS01124"/>
    </source>
</evidence>
<dbReference type="FunFam" id="2.60.40.10:FF:000791">
    <property type="entry name" value="Two-component system sensor histidine kinase/response regulator"/>
    <property type="match status" value="1"/>
</dbReference>
<dbReference type="FunFam" id="1.10.287.130:FF:000045">
    <property type="entry name" value="Two-component system sensor histidine kinase/response regulator"/>
    <property type="match status" value="1"/>
</dbReference>
<dbReference type="SMART" id="SM00342">
    <property type="entry name" value="HTH_ARAC"/>
    <property type="match status" value="1"/>
</dbReference>
<dbReference type="CDD" id="cd00082">
    <property type="entry name" value="HisKA"/>
    <property type="match status" value="1"/>
</dbReference>
<dbReference type="Gene3D" id="3.40.50.2300">
    <property type="match status" value="1"/>
</dbReference>
<dbReference type="SMART" id="SM00448">
    <property type="entry name" value="REC"/>
    <property type="match status" value="1"/>
</dbReference>
<dbReference type="InterPro" id="IPR005467">
    <property type="entry name" value="His_kinase_dom"/>
</dbReference>
<feature type="signal peptide" evidence="13">
    <location>
        <begin position="1"/>
        <end position="19"/>
    </location>
</feature>
<evidence type="ECO:0000256" key="12">
    <source>
        <dbReference type="SAM" id="Phobius"/>
    </source>
</evidence>
<keyword evidence="6" id="KW-0418">Kinase</keyword>
<keyword evidence="13" id="KW-0732">Signal</keyword>
<dbReference type="PRINTS" id="PR00344">
    <property type="entry name" value="BCTRLSENSOR"/>
</dbReference>
<dbReference type="PROSITE" id="PS50110">
    <property type="entry name" value="RESPONSE_REGULATORY"/>
    <property type="match status" value="1"/>
</dbReference>
<dbReference type="SMART" id="SM00387">
    <property type="entry name" value="HATPase_c"/>
    <property type="match status" value="1"/>
</dbReference>
<evidence type="ECO:0000256" key="13">
    <source>
        <dbReference type="SAM" id="SignalP"/>
    </source>
</evidence>
<feature type="chain" id="PRO_5026155295" description="histidine kinase" evidence="13">
    <location>
        <begin position="20"/>
        <end position="1360"/>
    </location>
</feature>
<dbReference type="Pfam" id="PF07494">
    <property type="entry name" value="Reg_prop"/>
    <property type="match status" value="5"/>
</dbReference>
<dbReference type="Gene3D" id="1.10.287.130">
    <property type="match status" value="1"/>
</dbReference>
<dbReference type="PANTHER" id="PTHR43547">
    <property type="entry name" value="TWO-COMPONENT HISTIDINE KINASE"/>
    <property type="match status" value="1"/>
</dbReference>
<dbReference type="InterPro" id="IPR015943">
    <property type="entry name" value="WD40/YVTN_repeat-like_dom_sf"/>
</dbReference>
<dbReference type="Gene3D" id="2.130.10.10">
    <property type="entry name" value="YVTN repeat-like/Quinoprotein amine dehydrogenase"/>
    <property type="match status" value="3"/>
</dbReference>
<keyword evidence="12" id="KW-0472">Membrane</keyword>
<evidence type="ECO:0000256" key="4">
    <source>
        <dbReference type="ARBA" id="ARBA00022679"/>
    </source>
</evidence>
<dbReference type="InterPro" id="IPR011006">
    <property type="entry name" value="CheY-like_superfamily"/>
</dbReference>
<feature type="transmembrane region" description="Helical" evidence="12">
    <location>
        <begin position="791"/>
        <end position="809"/>
    </location>
</feature>
<keyword evidence="9" id="KW-0805">Transcription regulation</keyword>
<dbReference type="SMART" id="SM00388">
    <property type="entry name" value="HisKA"/>
    <property type="match status" value="1"/>
</dbReference>
<dbReference type="CDD" id="cd16922">
    <property type="entry name" value="HATPase_EvgS-ArcB-TorS-like"/>
    <property type="match status" value="1"/>
</dbReference>
<dbReference type="GO" id="GO:0000155">
    <property type="term" value="F:phosphorelay sensor kinase activity"/>
    <property type="evidence" value="ECO:0007669"/>
    <property type="project" value="InterPro"/>
</dbReference>
<keyword evidence="12" id="KW-0812">Transmembrane</keyword>
<keyword evidence="7" id="KW-0067">ATP-binding</keyword>
<name>A0A6G9AMD3_9BACT</name>
<evidence type="ECO:0000256" key="3">
    <source>
        <dbReference type="ARBA" id="ARBA00022553"/>
    </source>
</evidence>
<evidence type="ECO:0000256" key="9">
    <source>
        <dbReference type="ARBA" id="ARBA00023015"/>
    </source>
</evidence>
<keyword evidence="18" id="KW-1185">Reference proteome</keyword>
<evidence type="ECO:0000313" key="17">
    <source>
        <dbReference type="EMBL" id="QIP13496.1"/>
    </source>
</evidence>
<dbReference type="Pfam" id="PF00512">
    <property type="entry name" value="HisKA"/>
    <property type="match status" value="1"/>
</dbReference>
<feature type="modified residue" description="4-aspartylphosphate" evidence="11">
    <location>
        <position position="1158"/>
    </location>
</feature>
<proteinExistence type="predicted"/>
<dbReference type="Gene3D" id="1.10.10.60">
    <property type="entry name" value="Homeodomain-like"/>
    <property type="match status" value="1"/>
</dbReference>
<dbReference type="InterPro" id="IPR013783">
    <property type="entry name" value="Ig-like_fold"/>
</dbReference>
<dbReference type="InterPro" id="IPR009057">
    <property type="entry name" value="Homeodomain-like_sf"/>
</dbReference>
<dbReference type="Pfam" id="PF02518">
    <property type="entry name" value="HATPase_c"/>
    <property type="match status" value="1"/>
</dbReference>
<dbReference type="PROSITE" id="PS01124">
    <property type="entry name" value="HTH_ARAC_FAMILY_2"/>
    <property type="match status" value="1"/>
</dbReference>
<feature type="domain" description="Histidine kinase" evidence="15">
    <location>
        <begin position="845"/>
        <end position="1069"/>
    </location>
</feature>
<evidence type="ECO:0000256" key="1">
    <source>
        <dbReference type="ARBA" id="ARBA00000085"/>
    </source>
</evidence>
<feature type="domain" description="Response regulatory" evidence="16">
    <location>
        <begin position="1110"/>
        <end position="1225"/>
    </location>
</feature>
<evidence type="ECO:0000256" key="10">
    <source>
        <dbReference type="ARBA" id="ARBA00023163"/>
    </source>
</evidence>
<evidence type="ECO:0000256" key="7">
    <source>
        <dbReference type="ARBA" id="ARBA00022840"/>
    </source>
</evidence>
<evidence type="ECO:0000313" key="18">
    <source>
        <dbReference type="Proteomes" id="UP000501802"/>
    </source>
</evidence>
<dbReference type="Proteomes" id="UP000501802">
    <property type="component" value="Chromosome"/>
</dbReference>
<dbReference type="KEGG" id="spib:G8759_13100"/>
<dbReference type="SUPFAM" id="SSF52172">
    <property type="entry name" value="CheY-like"/>
    <property type="match status" value="1"/>
</dbReference>
<dbReference type="Pfam" id="PF00072">
    <property type="entry name" value="Response_reg"/>
    <property type="match status" value="1"/>
</dbReference>
<dbReference type="SUPFAM" id="SSF55874">
    <property type="entry name" value="ATPase domain of HSP90 chaperone/DNA topoisomerase II/histidine kinase"/>
    <property type="match status" value="1"/>
</dbReference>
<dbReference type="EMBL" id="CP050063">
    <property type="protein sequence ID" value="QIP13496.1"/>
    <property type="molecule type" value="Genomic_DNA"/>
</dbReference>
<dbReference type="InterPro" id="IPR001789">
    <property type="entry name" value="Sig_transdc_resp-reg_receiver"/>
</dbReference>
<dbReference type="PROSITE" id="PS50109">
    <property type="entry name" value="HIS_KIN"/>
    <property type="match status" value="1"/>
</dbReference>
<evidence type="ECO:0000256" key="8">
    <source>
        <dbReference type="ARBA" id="ARBA00023012"/>
    </source>
</evidence>
<dbReference type="InterPro" id="IPR018060">
    <property type="entry name" value="HTH_AraC"/>
</dbReference>
<dbReference type="InterPro" id="IPR036890">
    <property type="entry name" value="HATPase_C_sf"/>
</dbReference>
<reference evidence="17 18" key="1">
    <citation type="submission" date="2020-03" db="EMBL/GenBank/DDBJ databases">
        <authorList>
            <person name="Kim M.K."/>
        </authorList>
    </citation>
    <scope>NUCLEOTIDE SEQUENCE [LARGE SCALE GENOMIC DNA]</scope>
    <source>
        <strain evidence="17 18">BT328</strain>
    </source>
</reference>
<dbReference type="InterPro" id="IPR011123">
    <property type="entry name" value="Y_Y_Y"/>
</dbReference>
<dbReference type="GO" id="GO:0005524">
    <property type="term" value="F:ATP binding"/>
    <property type="evidence" value="ECO:0007669"/>
    <property type="project" value="UniProtKB-KW"/>
</dbReference>
<protein>
    <recommendedName>
        <fullName evidence="2">histidine kinase</fullName>
        <ecNumber evidence="2">2.7.13.3</ecNumber>
    </recommendedName>
</protein>
<dbReference type="GO" id="GO:0043565">
    <property type="term" value="F:sequence-specific DNA binding"/>
    <property type="evidence" value="ECO:0007669"/>
    <property type="project" value="InterPro"/>
</dbReference>
<dbReference type="Gene3D" id="3.30.565.10">
    <property type="entry name" value="Histidine kinase-like ATPase, C-terminal domain"/>
    <property type="match status" value="1"/>
</dbReference>
<evidence type="ECO:0000256" key="6">
    <source>
        <dbReference type="ARBA" id="ARBA00022777"/>
    </source>
</evidence>
<keyword evidence="4" id="KW-0808">Transferase</keyword>
<dbReference type="FunFam" id="3.30.565.10:FF:000037">
    <property type="entry name" value="Hybrid sensor histidine kinase/response regulator"/>
    <property type="match status" value="1"/>
</dbReference>
<dbReference type="PANTHER" id="PTHR43547:SF2">
    <property type="entry name" value="HYBRID SIGNAL TRANSDUCTION HISTIDINE KINASE C"/>
    <property type="match status" value="1"/>
</dbReference>
<evidence type="ECO:0000256" key="2">
    <source>
        <dbReference type="ARBA" id="ARBA00012438"/>
    </source>
</evidence>
<keyword evidence="8" id="KW-0902">Two-component regulatory system</keyword>
<dbReference type="SUPFAM" id="SSF47384">
    <property type="entry name" value="Homodimeric domain of signal transducing histidine kinase"/>
    <property type="match status" value="1"/>
</dbReference>
<evidence type="ECO:0000256" key="11">
    <source>
        <dbReference type="PROSITE-ProRule" id="PRU00169"/>
    </source>
</evidence>
<evidence type="ECO:0000259" key="15">
    <source>
        <dbReference type="PROSITE" id="PS50109"/>
    </source>
</evidence>
<organism evidence="17 18">
    <name type="scientific">Spirosoma aureum</name>
    <dbReference type="NCBI Taxonomy" id="2692134"/>
    <lineage>
        <taxon>Bacteria</taxon>
        <taxon>Pseudomonadati</taxon>
        <taxon>Bacteroidota</taxon>
        <taxon>Cytophagia</taxon>
        <taxon>Cytophagales</taxon>
        <taxon>Cytophagaceae</taxon>
        <taxon>Spirosoma</taxon>
    </lineage>
</organism>
<evidence type="ECO:0000259" key="16">
    <source>
        <dbReference type="PROSITE" id="PS50110"/>
    </source>
</evidence>
<gene>
    <name evidence="17" type="ORF">G8759_13100</name>
</gene>
<keyword evidence="12" id="KW-1133">Transmembrane helix</keyword>
<dbReference type="SUPFAM" id="SSF63829">
    <property type="entry name" value="Calcium-dependent phosphotriesterase"/>
    <property type="match status" value="3"/>
</dbReference>